<dbReference type="KEGG" id="gsn:YC6258_00562"/>
<proteinExistence type="predicted"/>
<dbReference type="Proteomes" id="UP000032266">
    <property type="component" value="Chromosome"/>
</dbReference>
<dbReference type="AlphaFoldDB" id="A0A0C5VDJ8"/>
<keyword evidence="4" id="KW-1185">Reference proteome</keyword>
<accession>A0A0C5VDJ8</accession>
<dbReference type="Pfam" id="PF00583">
    <property type="entry name" value="Acetyltransf_1"/>
    <property type="match status" value="1"/>
</dbReference>
<reference evidence="3 4" key="1">
    <citation type="submission" date="2014-01" db="EMBL/GenBank/DDBJ databases">
        <title>Full genme sequencing of cellulolytic bacterium Gynuella sunshinyii YC6258T gen. nov., sp. nov.</title>
        <authorList>
            <person name="Khan H."/>
            <person name="Chung E.J."/>
            <person name="Chung Y.R."/>
        </authorList>
    </citation>
    <scope>NUCLEOTIDE SEQUENCE [LARGE SCALE GENOMIC DNA]</scope>
    <source>
        <strain evidence="3 4">YC6258</strain>
    </source>
</reference>
<dbReference type="OrthoDB" id="9813917at2"/>
<dbReference type="InterPro" id="IPR016181">
    <property type="entry name" value="Acyl_CoA_acyltransferase"/>
</dbReference>
<dbReference type="PANTHER" id="PTHR13947:SF37">
    <property type="entry name" value="LD18367P"/>
    <property type="match status" value="1"/>
</dbReference>
<dbReference type="InterPro" id="IPR050769">
    <property type="entry name" value="NAT_camello-type"/>
</dbReference>
<dbReference type="InterPro" id="IPR000182">
    <property type="entry name" value="GNAT_dom"/>
</dbReference>
<dbReference type="PANTHER" id="PTHR13947">
    <property type="entry name" value="GNAT FAMILY N-ACETYLTRANSFERASE"/>
    <property type="match status" value="1"/>
</dbReference>
<dbReference type="EMBL" id="CP007142">
    <property type="protein sequence ID" value="AJQ92612.1"/>
    <property type="molecule type" value="Genomic_DNA"/>
</dbReference>
<feature type="domain" description="N-acetyltransferase" evidence="2">
    <location>
        <begin position="1"/>
        <end position="149"/>
    </location>
</feature>
<dbReference type="PROSITE" id="PS51186">
    <property type="entry name" value="GNAT"/>
    <property type="match status" value="1"/>
</dbReference>
<organism evidence="3 4">
    <name type="scientific">Gynuella sunshinyii YC6258</name>
    <dbReference type="NCBI Taxonomy" id="1445510"/>
    <lineage>
        <taxon>Bacteria</taxon>
        <taxon>Pseudomonadati</taxon>
        <taxon>Pseudomonadota</taxon>
        <taxon>Gammaproteobacteria</taxon>
        <taxon>Oceanospirillales</taxon>
        <taxon>Saccharospirillaceae</taxon>
        <taxon>Gynuella</taxon>
    </lineage>
</organism>
<dbReference type="HOGENOM" id="CLU_108859_2_1_6"/>
<dbReference type="STRING" id="1445510.YC6258_00562"/>
<evidence type="ECO:0000313" key="3">
    <source>
        <dbReference type="EMBL" id="AJQ92612.1"/>
    </source>
</evidence>
<evidence type="ECO:0000256" key="1">
    <source>
        <dbReference type="ARBA" id="ARBA00022679"/>
    </source>
</evidence>
<dbReference type="SUPFAM" id="SSF55729">
    <property type="entry name" value="Acyl-CoA N-acyltransferases (Nat)"/>
    <property type="match status" value="1"/>
</dbReference>
<dbReference type="GO" id="GO:0008080">
    <property type="term" value="F:N-acetyltransferase activity"/>
    <property type="evidence" value="ECO:0007669"/>
    <property type="project" value="InterPro"/>
</dbReference>
<sequence>MIIQPYQPETDNIPYPLLMLADPDIRRIDEYLANGRLFLGYQQSNDQAVAAAIVNASESTLEITNIATDPSLQGRGYGKQMVAFIVGFARQHGYATLQVGTGNSSLDQLGFYQKCGFRISGIIPDFFIHDDPPIFENGIRCLDMVLLTQSISRLSD</sequence>
<keyword evidence="1 3" id="KW-0808">Transferase</keyword>
<dbReference type="RefSeq" id="WP_044615634.1">
    <property type="nucleotide sequence ID" value="NZ_CP007142.1"/>
</dbReference>
<gene>
    <name evidence="3" type="ORF">YC6258_00562</name>
</gene>
<dbReference type="CDD" id="cd04301">
    <property type="entry name" value="NAT_SF"/>
    <property type="match status" value="1"/>
</dbReference>
<protein>
    <submittedName>
        <fullName evidence="3">Acetyltransferase</fullName>
    </submittedName>
</protein>
<dbReference type="Gene3D" id="3.40.630.30">
    <property type="match status" value="1"/>
</dbReference>
<evidence type="ECO:0000313" key="4">
    <source>
        <dbReference type="Proteomes" id="UP000032266"/>
    </source>
</evidence>
<evidence type="ECO:0000259" key="2">
    <source>
        <dbReference type="PROSITE" id="PS51186"/>
    </source>
</evidence>
<name>A0A0C5VDJ8_9GAMM</name>